<dbReference type="InterPro" id="IPR000286">
    <property type="entry name" value="HDACs"/>
</dbReference>
<evidence type="ECO:0000256" key="1">
    <source>
        <dbReference type="ARBA" id="ARBA00005101"/>
    </source>
</evidence>
<evidence type="ECO:0000259" key="5">
    <source>
        <dbReference type="Pfam" id="PF00850"/>
    </source>
</evidence>
<dbReference type="InterPro" id="IPR023801">
    <property type="entry name" value="His_deacetylse_dom"/>
</dbReference>
<feature type="domain" description="Histone deacetylase" evidence="5">
    <location>
        <begin position="37"/>
        <end position="320"/>
    </location>
</feature>
<protein>
    <recommendedName>
        <fullName evidence="3">Acetoin utilization protein AcuC</fullName>
    </recommendedName>
</protein>
<dbReference type="Proteomes" id="UP000030960">
    <property type="component" value="Unassembled WGS sequence"/>
</dbReference>
<dbReference type="SUPFAM" id="SSF52768">
    <property type="entry name" value="Arginase/deacetylase"/>
    <property type="match status" value="1"/>
</dbReference>
<proteinExistence type="inferred from homology"/>
<dbReference type="GO" id="GO:0004407">
    <property type="term" value="F:histone deacetylase activity"/>
    <property type="evidence" value="ECO:0007669"/>
    <property type="project" value="TreeGrafter"/>
</dbReference>
<evidence type="ECO:0000256" key="3">
    <source>
        <dbReference type="ARBA" id="ARBA00020218"/>
    </source>
</evidence>
<reference evidence="6 7" key="1">
    <citation type="submission" date="2014-10" db="EMBL/GenBank/DDBJ databases">
        <title>Genome sequence of Ponticoccus sp. strain UMTAT08 isolated from clonal culture of toxic dinoflagellate Alexandrium tamiyavanichii.</title>
        <authorList>
            <person name="Gan H.Y."/>
            <person name="Muhd D.-D."/>
            <person name="Mohd Noor M.E."/>
            <person name="Yeong Y.S."/>
            <person name="Usup G."/>
        </authorList>
    </citation>
    <scope>NUCLEOTIDE SEQUENCE [LARGE SCALE GENOMIC DNA]</scope>
    <source>
        <strain evidence="6 7">UMTAT08</strain>
    </source>
</reference>
<dbReference type="PANTHER" id="PTHR10625">
    <property type="entry name" value="HISTONE DEACETYLASE HDAC1-RELATED"/>
    <property type="match status" value="1"/>
</dbReference>
<dbReference type="InterPro" id="IPR003085">
    <property type="entry name" value="AcuC"/>
</dbReference>
<dbReference type="PRINTS" id="PR01272">
    <property type="entry name" value="ACUCPROTEIN"/>
</dbReference>
<dbReference type="Pfam" id="PF00850">
    <property type="entry name" value="Hist_deacetyl"/>
    <property type="match status" value="1"/>
</dbReference>
<dbReference type="PATRIC" id="fig|1515334.3.peg.4426"/>
<dbReference type="PANTHER" id="PTHR10625:SF10">
    <property type="entry name" value="HISTONE DEACETYLASE HDAC1"/>
    <property type="match status" value="1"/>
</dbReference>
<dbReference type="STRING" id="561184.SAMN05216376_102410"/>
<dbReference type="InterPro" id="IPR037138">
    <property type="entry name" value="His_deacetylse_dom_sf"/>
</dbReference>
<evidence type="ECO:0000313" key="7">
    <source>
        <dbReference type="Proteomes" id="UP000030960"/>
    </source>
</evidence>
<dbReference type="Gene3D" id="3.40.800.20">
    <property type="entry name" value="Histone deacetylase domain"/>
    <property type="match status" value="1"/>
</dbReference>
<comment type="similarity">
    <text evidence="2">Belongs to the histone deacetylase family.</text>
</comment>
<evidence type="ECO:0000256" key="2">
    <source>
        <dbReference type="ARBA" id="ARBA00005947"/>
    </source>
</evidence>
<sequence>MRAGFPLPTEGSNSAHMSSPVFIGSRIYRGSVYGPRHPLSIQRVPAVTDLARALGWVPDNRYRPSPRAKPVALTGFHTPAYINALQAAEAAQQVSDEVRARHGLGTLSNPVFPEMYRRPATAVGGGLLAAELVREGGIAHNPGGGQHHGLPDAAAGFCFLNEPVLTIRRLLDMGLQRVAYVDIDAHHCDGVELAFEGSERVRMISIHEARRWPFTGALEDRAGGSAFNLPVARGFKDTEFKMVLEEMILPAVETFRPEAIFLQCGADALAEDPLARLSLSNRSHVTTVRALRPLAPRMIVSGGGGYNPWTVARCWTAVWGEIAGEQVPERLPQEAEAVLRALAWHRKGQPEEALFTTLLDSPREGAISGDLRADVARLQARLAPAL</sequence>
<evidence type="ECO:0000256" key="4">
    <source>
        <dbReference type="ARBA" id="ARBA00022627"/>
    </source>
</evidence>
<name>A0A0B3RID2_9RHOB</name>
<dbReference type="GO" id="GO:0040029">
    <property type="term" value="P:epigenetic regulation of gene expression"/>
    <property type="evidence" value="ECO:0007669"/>
    <property type="project" value="TreeGrafter"/>
</dbReference>
<keyword evidence="4" id="KW-0006">Acetoin catabolism</keyword>
<dbReference type="AlphaFoldDB" id="A0A0B3RID2"/>
<evidence type="ECO:0000313" key="6">
    <source>
        <dbReference type="EMBL" id="KHQ51025.1"/>
    </source>
</evidence>
<dbReference type="GO" id="GO:0045150">
    <property type="term" value="P:acetoin catabolic process"/>
    <property type="evidence" value="ECO:0007669"/>
    <property type="project" value="UniProtKB-UniPathway"/>
</dbReference>
<dbReference type="EMBL" id="JSUQ01000020">
    <property type="protein sequence ID" value="KHQ51025.1"/>
    <property type="molecule type" value="Genomic_DNA"/>
</dbReference>
<dbReference type="UniPathway" id="UPA00040"/>
<accession>A0A0B3RID2</accession>
<keyword evidence="7" id="KW-1185">Reference proteome</keyword>
<comment type="pathway">
    <text evidence="1">Ketone degradation; acetoin degradation.</text>
</comment>
<gene>
    <name evidence="6" type="ORF">OA50_04393</name>
</gene>
<dbReference type="InterPro" id="IPR023696">
    <property type="entry name" value="Ureohydrolase_dom_sf"/>
</dbReference>
<dbReference type="PRINTS" id="PR01270">
    <property type="entry name" value="HDASUPER"/>
</dbReference>
<organism evidence="6 7">
    <name type="scientific">Mameliella alba</name>
    <dbReference type="NCBI Taxonomy" id="561184"/>
    <lineage>
        <taxon>Bacteria</taxon>
        <taxon>Pseudomonadati</taxon>
        <taxon>Pseudomonadota</taxon>
        <taxon>Alphaproteobacteria</taxon>
        <taxon>Rhodobacterales</taxon>
        <taxon>Roseobacteraceae</taxon>
        <taxon>Mameliella</taxon>
    </lineage>
</organism>
<dbReference type="CDD" id="cd09994">
    <property type="entry name" value="HDAC_AcuC_like"/>
    <property type="match status" value="1"/>
</dbReference>
<comment type="caution">
    <text evidence="6">The sequence shown here is derived from an EMBL/GenBank/DDBJ whole genome shotgun (WGS) entry which is preliminary data.</text>
</comment>